<evidence type="ECO:0000256" key="4">
    <source>
        <dbReference type="ARBA" id="ARBA00022645"/>
    </source>
</evidence>
<protein>
    <recommendedName>
        <fullName evidence="10">Carboxypeptidase</fullName>
        <ecNumber evidence="10">3.4.16.-</ecNumber>
    </recommendedName>
</protein>
<evidence type="ECO:0000256" key="2">
    <source>
        <dbReference type="ARBA" id="ARBA00009431"/>
    </source>
</evidence>
<dbReference type="EMBL" id="JBDFQZ010000010">
    <property type="protein sequence ID" value="KAK9681884.1"/>
    <property type="molecule type" value="Genomic_DNA"/>
</dbReference>
<comment type="caution">
    <text evidence="11">The sequence shown here is derived from an EMBL/GenBank/DDBJ whole genome shotgun (WGS) entry which is preliminary data.</text>
</comment>
<dbReference type="AlphaFoldDB" id="A0AAW1I078"/>
<dbReference type="EC" id="3.4.16.-" evidence="10"/>
<dbReference type="InterPro" id="IPR029058">
    <property type="entry name" value="AB_hydrolase_fold"/>
</dbReference>
<gene>
    <name evidence="11" type="ORF">RND81_10G034900</name>
</gene>
<dbReference type="Gene3D" id="3.40.50.11320">
    <property type="match status" value="1"/>
</dbReference>
<dbReference type="PANTHER" id="PTHR11802">
    <property type="entry name" value="SERINE PROTEASE FAMILY S10 SERINE CARBOXYPEPTIDASE"/>
    <property type="match status" value="1"/>
</dbReference>
<evidence type="ECO:0000313" key="11">
    <source>
        <dbReference type="EMBL" id="KAK9681884.1"/>
    </source>
</evidence>
<evidence type="ECO:0000256" key="7">
    <source>
        <dbReference type="ARBA" id="ARBA00022801"/>
    </source>
</evidence>
<evidence type="ECO:0000256" key="8">
    <source>
        <dbReference type="ARBA" id="ARBA00023157"/>
    </source>
</evidence>
<organism evidence="11 12">
    <name type="scientific">Saponaria officinalis</name>
    <name type="common">Common soapwort</name>
    <name type="synonym">Lychnis saponaria</name>
    <dbReference type="NCBI Taxonomy" id="3572"/>
    <lineage>
        <taxon>Eukaryota</taxon>
        <taxon>Viridiplantae</taxon>
        <taxon>Streptophyta</taxon>
        <taxon>Embryophyta</taxon>
        <taxon>Tracheophyta</taxon>
        <taxon>Spermatophyta</taxon>
        <taxon>Magnoliopsida</taxon>
        <taxon>eudicotyledons</taxon>
        <taxon>Gunneridae</taxon>
        <taxon>Pentapetalae</taxon>
        <taxon>Caryophyllales</taxon>
        <taxon>Caryophyllaceae</taxon>
        <taxon>Caryophylleae</taxon>
        <taxon>Saponaria</taxon>
    </lineage>
</organism>
<keyword evidence="9" id="KW-0325">Glycoprotein</keyword>
<evidence type="ECO:0000256" key="6">
    <source>
        <dbReference type="ARBA" id="ARBA00022729"/>
    </source>
</evidence>
<feature type="chain" id="PRO_5043110352" description="Carboxypeptidase" evidence="10">
    <location>
        <begin position="29"/>
        <end position="485"/>
    </location>
</feature>
<keyword evidence="12" id="KW-1185">Reference proteome</keyword>
<dbReference type="PRINTS" id="PR00724">
    <property type="entry name" value="CRBOXYPTASEC"/>
</dbReference>
<comment type="subcellular location">
    <subcellularLocation>
        <location evidence="1">Secreted</location>
    </subcellularLocation>
</comment>
<dbReference type="GO" id="GO:0005773">
    <property type="term" value="C:vacuole"/>
    <property type="evidence" value="ECO:0007669"/>
    <property type="project" value="TreeGrafter"/>
</dbReference>
<dbReference type="FunFam" id="3.40.50.1820:FF:000030">
    <property type="entry name" value="Carboxypeptidase"/>
    <property type="match status" value="1"/>
</dbReference>
<dbReference type="Gene3D" id="3.40.50.1820">
    <property type="entry name" value="alpha/beta hydrolase"/>
    <property type="match status" value="1"/>
</dbReference>
<dbReference type="PANTHER" id="PTHR11802:SF15">
    <property type="entry name" value="SERINE CARBOXYPEPTIDASE-LIKE 32"/>
    <property type="match status" value="1"/>
</dbReference>
<name>A0AAW1I078_SAPOF</name>
<proteinExistence type="inferred from homology"/>
<evidence type="ECO:0000256" key="5">
    <source>
        <dbReference type="ARBA" id="ARBA00022670"/>
    </source>
</evidence>
<dbReference type="SUPFAM" id="SSF53474">
    <property type="entry name" value="alpha/beta-Hydrolases"/>
    <property type="match status" value="1"/>
</dbReference>
<dbReference type="FunFam" id="3.40.50.11320:FF:000001">
    <property type="entry name" value="Carboxypeptidase"/>
    <property type="match status" value="1"/>
</dbReference>
<evidence type="ECO:0000256" key="3">
    <source>
        <dbReference type="ARBA" id="ARBA00022525"/>
    </source>
</evidence>
<keyword evidence="4 10" id="KW-0121">Carboxypeptidase</keyword>
<dbReference type="GO" id="GO:0005576">
    <property type="term" value="C:extracellular region"/>
    <property type="evidence" value="ECO:0007669"/>
    <property type="project" value="UniProtKB-SubCell"/>
</dbReference>
<keyword evidence="8" id="KW-1015">Disulfide bond</keyword>
<keyword evidence="5 10" id="KW-0645">Protease</keyword>
<dbReference type="InterPro" id="IPR018202">
    <property type="entry name" value="Ser_caboxypep_ser_AS"/>
</dbReference>
<dbReference type="InterPro" id="IPR001563">
    <property type="entry name" value="Peptidase_S10"/>
</dbReference>
<accession>A0AAW1I078</accession>
<evidence type="ECO:0000256" key="9">
    <source>
        <dbReference type="ARBA" id="ARBA00023180"/>
    </source>
</evidence>
<comment type="similarity">
    <text evidence="2 10">Belongs to the peptidase S10 family.</text>
</comment>
<dbReference type="PROSITE" id="PS00131">
    <property type="entry name" value="CARBOXYPEPT_SER_SER"/>
    <property type="match status" value="1"/>
</dbReference>
<keyword evidence="6 10" id="KW-0732">Signal</keyword>
<dbReference type="GO" id="GO:0006508">
    <property type="term" value="P:proteolysis"/>
    <property type="evidence" value="ECO:0007669"/>
    <property type="project" value="UniProtKB-KW"/>
</dbReference>
<dbReference type="Proteomes" id="UP001443914">
    <property type="component" value="Unassembled WGS sequence"/>
</dbReference>
<dbReference type="Gene3D" id="6.10.250.940">
    <property type="match status" value="1"/>
</dbReference>
<feature type="signal peptide" evidence="10">
    <location>
        <begin position="1"/>
        <end position="28"/>
    </location>
</feature>
<sequence>MNYVMRLLTMFLSLSMVVLILQIKQVECSRARIIKPYYNNSTKNGDDGEDLVTNLPGQPEVKFRHYAGFVTVNEEKGRALFYWFYEASTLPQDKPLVLWLNGGPGCSSVGYGATQEIGPFLVNTGGSGLKFNPFSWNKEANILFLESPVGVGFSYTNTSTDFDNLGDDFTANDAYEFFQKWFLKFPTYRKRPFYIAGESYAGKYVPELAELIHDKNKDTSSSNINLKGILMGNPETSDAEDWRGLVDYAWSHAIISDETHRIIKESCDFNSDKTWSIPECKNGVDEVLRQYKEIDIYSLYTSVCIANSSTNSESSMEVMFKSTTQMMPRIMGGYDPCLDDYARAYYNRPDVQKALHVSDGLQLKNWSICNLTLFSNWADTKPSVLPIYKKLIAAGLRIWVYSGDTDGRVPVLSTRYSLNALGLPITKQWTPWYHEQQVSGWYQEYKGITFATFRGAGHAVPIFKPSSSLALFTYFLQSESLPSAR</sequence>
<dbReference type="Pfam" id="PF00450">
    <property type="entry name" value="Peptidase_S10"/>
    <property type="match status" value="1"/>
</dbReference>
<evidence type="ECO:0000313" key="12">
    <source>
        <dbReference type="Proteomes" id="UP001443914"/>
    </source>
</evidence>
<keyword evidence="7 10" id="KW-0378">Hydrolase</keyword>
<evidence type="ECO:0000256" key="10">
    <source>
        <dbReference type="RuleBase" id="RU361156"/>
    </source>
</evidence>
<reference evidence="11" key="1">
    <citation type="submission" date="2024-03" db="EMBL/GenBank/DDBJ databases">
        <title>WGS assembly of Saponaria officinalis var. Norfolk2.</title>
        <authorList>
            <person name="Jenkins J."/>
            <person name="Shu S."/>
            <person name="Grimwood J."/>
            <person name="Barry K."/>
            <person name="Goodstein D."/>
            <person name="Schmutz J."/>
            <person name="Leebens-Mack J."/>
            <person name="Osbourn A."/>
        </authorList>
    </citation>
    <scope>NUCLEOTIDE SEQUENCE [LARGE SCALE GENOMIC DNA]</scope>
    <source>
        <strain evidence="11">JIC</strain>
    </source>
</reference>
<evidence type="ECO:0000256" key="1">
    <source>
        <dbReference type="ARBA" id="ARBA00004613"/>
    </source>
</evidence>
<keyword evidence="3" id="KW-0964">Secreted</keyword>
<dbReference type="GO" id="GO:0004185">
    <property type="term" value="F:serine-type carboxypeptidase activity"/>
    <property type="evidence" value="ECO:0007669"/>
    <property type="project" value="UniProtKB-UniRule"/>
</dbReference>